<dbReference type="OrthoDB" id="2078722at2"/>
<keyword evidence="2" id="KW-1185">Reference proteome</keyword>
<dbReference type="Proteomes" id="UP000184447">
    <property type="component" value="Unassembled WGS sequence"/>
</dbReference>
<dbReference type="AlphaFoldDB" id="A0A1M5RC86"/>
<gene>
    <name evidence="1" type="ORF">SAMN02745207_00449</name>
</gene>
<protein>
    <submittedName>
        <fullName evidence="1">Uncharacterized protein</fullName>
    </submittedName>
</protein>
<name>A0A1M5RC86_9CLOT</name>
<proteinExistence type="predicted"/>
<sequence>MLQRCFNSSPFEAINSAYPNKFKAWELPKVPRCFWDSKENCVAALNWLVTEKLNISLTDKSYKLKRTDLYIHRLSSLSSKYTIKELKEFL</sequence>
<organism evidence="1 2">
    <name type="scientific">Clostridium grantii DSM 8605</name>
    <dbReference type="NCBI Taxonomy" id="1121316"/>
    <lineage>
        <taxon>Bacteria</taxon>
        <taxon>Bacillati</taxon>
        <taxon>Bacillota</taxon>
        <taxon>Clostridia</taxon>
        <taxon>Eubacteriales</taxon>
        <taxon>Clostridiaceae</taxon>
        <taxon>Clostridium</taxon>
    </lineage>
</organism>
<evidence type="ECO:0000313" key="2">
    <source>
        <dbReference type="Proteomes" id="UP000184447"/>
    </source>
</evidence>
<dbReference type="RefSeq" id="WP_073336577.1">
    <property type="nucleotide sequence ID" value="NZ_FQXM01000003.1"/>
</dbReference>
<dbReference type="EMBL" id="FQXM01000003">
    <property type="protein sequence ID" value="SHH23881.1"/>
    <property type="molecule type" value="Genomic_DNA"/>
</dbReference>
<accession>A0A1M5RC86</accession>
<reference evidence="1 2" key="1">
    <citation type="submission" date="2016-11" db="EMBL/GenBank/DDBJ databases">
        <authorList>
            <person name="Jaros S."/>
            <person name="Januszkiewicz K."/>
            <person name="Wedrychowicz H."/>
        </authorList>
    </citation>
    <scope>NUCLEOTIDE SEQUENCE [LARGE SCALE GENOMIC DNA]</scope>
    <source>
        <strain evidence="1 2">DSM 8605</strain>
    </source>
</reference>
<evidence type="ECO:0000313" key="1">
    <source>
        <dbReference type="EMBL" id="SHH23881.1"/>
    </source>
</evidence>